<comment type="caution">
    <text evidence="2">The sequence shown here is derived from an EMBL/GenBank/DDBJ whole genome shotgun (WGS) entry which is preliminary data.</text>
</comment>
<dbReference type="EMBL" id="JAXCGZ010005066">
    <property type="protein sequence ID" value="KAK7081380.1"/>
    <property type="molecule type" value="Genomic_DNA"/>
</dbReference>
<feature type="compositionally biased region" description="Polar residues" evidence="1">
    <location>
        <begin position="42"/>
        <end position="56"/>
    </location>
</feature>
<gene>
    <name evidence="2" type="ORF">SK128_025881</name>
</gene>
<dbReference type="AlphaFoldDB" id="A0AAN8XNK2"/>
<dbReference type="Proteomes" id="UP001381693">
    <property type="component" value="Unassembled WGS sequence"/>
</dbReference>
<keyword evidence="3" id="KW-1185">Reference proteome</keyword>
<reference evidence="2 3" key="1">
    <citation type="submission" date="2023-11" db="EMBL/GenBank/DDBJ databases">
        <title>Halocaridina rubra genome assembly.</title>
        <authorList>
            <person name="Smith C."/>
        </authorList>
    </citation>
    <scope>NUCLEOTIDE SEQUENCE [LARGE SCALE GENOMIC DNA]</scope>
    <source>
        <strain evidence="2">EP-1</strain>
        <tissue evidence="2">Whole</tissue>
    </source>
</reference>
<feature type="compositionally biased region" description="Low complexity" evidence="1">
    <location>
        <begin position="59"/>
        <end position="93"/>
    </location>
</feature>
<organism evidence="2 3">
    <name type="scientific">Halocaridina rubra</name>
    <name type="common">Hawaiian red shrimp</name>
    <dbReference type="NCBI Taxonomy" id="373956"/>
    <lineage>
        <taxon>Eukaryota</taxon>
        <taxon>Metazoa</taxon>
        <taxon>Ecdysozoa</taxon>
        <taxon>Arthropoda</taxon>
        <taxon>Crustacea</taxon>
        <taxon>Multicrustacea</taxon>
        <taxon>Malacostraca</taxon>
        <taxon>Eumalacostraca</taxon>
        <taxon>Eucarida</taxon>
        <taxon>Decapoda</taxon>
        <taxon>Pleocyemata</taxon>
        <taxon>Caridea</taxon>
        <taxon>Atyoidea</taxon>
        <taxon>Atyidae</taxon>
        <taxon>Halocaridina</taxon>
    </lineage>
</organism>
<sequence>MNVGYFWTYHFECEPGTVFSDDLDQCVFPFLTGPPCGTAGNKQPEITSSPAPNNIISEPPTTVTPTNPDTITTTGQTRPTSTTTEPTTSPSTTVIFPIDTTPQPTTTTESDSFTCFFNPDDCLIHGPCSPDTVTRTLCTGCYIGETFVDSSALCGGELGLLYDRDNNICIPDPAKNPNCFQEEITTLATTTAPPPTTTTEPPPTTTTELATVEVTTQFSLSCSFDNIRPKESWILNRYCHSFYLCTLDGLYTGSVRLCDNYYQCVLDNNSEWKTELMSCANGQLFSYDQDKCVNKPAASVGFLFLSAAFLSHLRRVICLANHKFCTYWKLFEILTRSETDEELCPFKIRASTKPKKTKGRRARIL</sequence>
<evidence type="ECO:0000313" key="3">
    <source>
        <dbReference type="Proteomes" id="UP001381693"/>
    </source>
</evidence>
<evidence type="ECO:0000313" key="2">
    <source>
        <dbReference type="EMBL" id="KAK7081380.1"/>
    </source>
</evidence>
<name>A0AAN8XNK2_HALRR</name>
<evidence type="ECO:0000256" key="1">
    <source>
        <dbReference type="SAM" id="MobiDB-lite"/>
    </source>
</evidence>
<evidence type="ECO:0008006" key="4">
    <source>
        <dbReference type="Google" id="ProtNLM"/>
    </source>
</evidence>
<feature type="region of interest" description="Disordered" evidence="1">
    <location>
        <begin position="42"/>
        <end position="104"/>
    </location>
</feature>
<protein>
    <recommendedName>
        <fullName evidence="4">Chitin-binding type-2 domain-containing protein</fullName>
    </recommendedName>
</protein>
<proteinExistence type="predicted"/>
<accession>A0AAN8XNK2</accession>